<dbReference type="Proteomes" id="UP000310189">
    <property type="component" value="Unassembled WGS sequence"/>
</dbReference>
<dbReference type="GO" id="GO:0046872">
    <property type="term" value="F:metal ion binding"/>
    <property type="evidence" value="ECO:0007669"/>
    <property type="project" value="UniProtKB-KW"/>
</dbReference>
<evidence type="ECO:0000256" key="1">
    <source>
        <dbReference type="ARBA" id="ARBA00007092"/>
    </source>
</evidence>
<dbReference type="InterPro" id="IPR004808">
    <property type="entry name" value="AP_endonuc_1"/>
</dbReference>
<dbReference type="GO" id="GO:0003906">
    <property type="term" value="F:DNA-(apurinic or apyrimidinic site) endonuclease activity"/>
    <property type="evidence" value="ECO:0007669"/>
    <property type="project" value="TreeGrafter"/>
</dbReference>
<dbReference type="GO" id="GO:0008081">
    <property type="term" value="F:phosphoric diester hydrolase activity"/>
    <property type="evidence" value="ECO:0007669"/>
    <property type="project" value="TreeGrafter"/>
</dbReference>
<feature type="site" description="Interaction with DNA substrate" evidence="7">
    <location>
        <position position="288"/>
    </location>
</feature>
<dbReference type="PANTHER" id="PTHR22748:SF6">
    <property type="entry name" value="DNA-(APURINIC OR APYRIMIDINIC SITE) ENDONUCLEASE"/>
    <property type="match status" value="1"/>
</dbReference>
<feature type="binding site" evidence="6">
    <location>
        <position position="171"/>
    </location>
    <ligand>
        <name>Mg(2+)</name>
        <dbReference type="ChEBI" id="CHEBI:18420"/>
        <label>1</label>
    </ligand>
</feature>
<feature type="active site" evidence="5">
    <location>
        <position position="171"/>
    </location>
</feature>
<dbReference type="CDD" id="cd09087">
    <property type="entry name" value="Ape1-like_AP-endo"/>
    <property type="match status" value="1"/>
</dbReference>
<dbReference type="PROSITE" id="PS51435">
    <property type="entry name" value="AP_NUCLEASE_F1_4"/>
    <property type="match status" value="1"/>
</dbReference>
<keyword evidence="3" id="KW-0378">Hydrolase</keyword>
<feature type="site" description="Transition state stabilizer" evidence="7">
    <location>
        <position position="173"/>
    </location>
</feature>
<keyword evidence="11" id="KW-1185">Reference proteome</keyword>
<feature type="binding site" evidence="6">
    <location>
        <position position="59"/>
    </location>
    <ligand>
        <name>Mg(2+)</name>
        <dbReference type="ChEBI" id="CHEBI:18420"/>
        <label>1</label>
    </ligand>
</feature>
<keyword evidence="6" id="KW-0464">Manganese</keyword>
<feature type="domain" description="Endonuclease/exonuclease/phosphatase" evidence="9">
    <location>
        <begin position="42"/>
        <end position="288"/>
    </location>
</feature>
<dbReference type="Pfam" id="PF03372">
    <property type="entry name" value="Exo_endo_phos"/>
    <property type="match status" value="1"/>
</dbReference>
<evidence type="ECO:0000256" key="3">
    <source>
        <dbReference type="ARBA" id="ARBA00022801"/>
    </source>
</evidence>
<dbReference type="EMBL" id="SPNW01000019">
    <property type="protein sequence ID" value="TIA90446.1"/>
    <property type="molecule type" value="Genomic_DNA"/>
</dbReference>
<accession>A0A4T0FU30</accession>
<evidence type="ECO:0000313" key="11">
    <source>
        <dbReference type="Proteomes" id="UP000310189"/>
    </source>
</evidence>
<feature type="active site" description="Proton acceptor" evidence="5">
    <location>
        <position position="288"/>
    </location>
</feature>
<reference evidence="10 11" key="1">
    <citation type="submission" date="2019-03" db="EMBL/GenBank/DDBJ databases">
        <title>Sequencing 23 genomes of Wallemia ichthyophaga.</title>
        <authorList>
            <person name="Gostincar C."/>
        </authorList>
    </citation>
    <scope>NUCLEOTIDE SEQUENCE [LARGE SCALE GENOMIC DNA]</scope>
    <source>
        <strain evidence="10 11">EXF-5753</strain>
    </source>
</reference>
<comment type="similarity">
    <text evidence="1 8">Belongs to the DNA repair enzymes AP/ExoA family.</text>
</comment>
<feature type="binding site" evidence="6">
    <location>
        <position position="287"/>
    </location>
    <ligand>
        <name>Mg(2+)</name>
        <dbReference type="ChEBI" id="CHEBI:18420"/>
        <label>1</label>
    </ligand>
</feature>
<keyword evidence="8" id="KW-0227">DNA damage</keyword>
<dbReference type="Gene3D" id="3.60.10.10">
    <property type="entry name" value="Endonuclease/exonuclease/phosphatase"/>
    <property type="match status" value="1"/>
</dbReference>
<evidence type="ECO:0000256" key="7">
    <source>
        <dbReference type="PIRSR" id="PIRSR604808-3"/>
    </source>
</evidence>
<dbReference type="InterPro" id="IPR036691">
    <property type="entry name" value="Endo/exonu/phosph_ase_sf"/>
</dbReference>
<evidence type="ECO:0000256" key="6">
    <source>
        <dbReference type="PIRSR" id="PIRSR604808-2"/>
    </source>
</evidence>
<evidence type="ECO:0000256" key="8">
    <source>
        <dbReference type="RuleBase" id="RU362131"/>
    </source>
</evidence>
<feature type="site" description="Important for catalytic activity" evidence="7">
    <location>
        <position position="262"/>
    </location>
</feature>
<dbReference type="GO" id="GO:0005634">
    <property type="term" value="C:nucleus"/>
    <property type="evidence" value="ECO:0007669"/>
    <property type="project" value="TreeGrafter"/>
</dbReference>
<comment type="cofactor">
    <cofactor evidence="6 8">
        <name>Mg(2+)</name>
        <dbReference type="ChEBI" id="CHEBI:18420"/>
    </cofactor>
    <cofactor evidence="6 8">
        <name>Mn(2+)</name>
        <dbReference type="ChEBI" id="CHEBI:29035"/>
    </cofactor>
    <text evidence="6 8">Probably binds two magnesium or manganese ions per subunit.</text>
</comment>
<evidence type="ECO:0000256" key="5">
    <source>
        <dbReference type="PIRSR" id="PIRSR604808-1"/>
    </source>
</evidence>
<dbReference type="SUPFAM" id="SSF56219">
    <property type="entry name" value="DNase I-like"/>
    <property type="match status" value="1"/>
</dbReference>
<keyword evidence="8" id="KW-0234">DNA repair</keyword>
<dbReference type="NCBIfam" id="TIGR00633">
    <property type="entry name" value="xth"/>
    <property type="match status" value="1"/>
</dbReference>
<dbReference type="PANTHER" id="PTHR22748">
    <property type="entry name" value="AP ENDONUCLEASE"/>
    <property type="match status" value="1"/>
</dbReference>
<dbReference type="GO" id="GO:0008311">
    <property type="term" value="F:double-stranded DNA 3'-5' DNA exonuclease activity"/>
    <property type="evidence" value="ECO:0007669"/>
    <property type="project" value="TreeGrafter"/>
</dbReference>
<sequence length="299" mass="33763">MSKLSKNGSIPDKPVLPPRLYTQSVKIVAWNVVSYQSIMKKGFERYLKAEQPDVLILSETKVNEAPGNMLLRAQFPFQSWSISQKKGYAGCAILSKIKPLRKWLTLPNHPDPLSTKGRIVTLEYENTHLIGTYVPNSGMMADKGVRQQFDDALFDWIGELEKSKPVIWGGDLNTAPVAHDVHPRGGTWGVSAGTTIAERRSLKRVLNDATLMTDITDADLSDTRRKHYDAWRHLHGWDEEGEYTFYSMKIGGRGSGIGWRLDTFIVDENLIDRVAACDIRYEIYASDHLPIMLELNSDL</sequence>
<dbReference type="OrthoDB" id="498125at2759"/>
<protein>
    <recommendedName>
        <fullName evidence="9">Endonuclease/exonuclease/phosphatase domain-containing protein</fullName>
    </recommendedName>
</protein>
<proteinExistence type="inferred from homology"/>
<feature type="binding site" evidence="6">
    <location>
        <position position="173"/>
    </location>
    <ligand>
        <name>Mg(2+)</name>
        <dbReference type="ChEBI" id="CHEBI:18420"/>
        <label>1</label>
    </ligand>
</feature>
<name>A0A4T0FU30_9BASI</name>
<evidence type="ECO:0000256" key="2">
    <source>
        <dbReference type="ARBA" id="ARBA00022723"/>
    </source>
</evidence>
<dbReference type="AlphaFoldDB" id="A0A4T0FU30"/>
<organism evidence="10 11">
    <name type="scientific">Wallemia hederae</name>
    <dbReference type="NCBI Taxonomy" id="1540922"/>
    <lineage>
        <taxon>Eukaryota</taxon>
        <taxon>Fungi</taxon>
        <taxon>Dikarya</taxon>
        <taxon>Basidiomycota</taxon>
        <taxon>Wallemiomycotina</taxon>
        <taxon>Wallemiomycetes</taxon>
        <taxon>Wallemiales</taxon>
        <taxon>Wallemiaceae</taxon>
        <taxon>Wallemia</taxon>
    </lineage>
</organism>
<dbReference type="InterPro" id="IPR005135">
    <property type="entry name" value="Endo/exonuclease/phosphatase"/>
</dbReference>
<comment type="caution">
    <text evidence="10">The sequence shown here is derived from an EMBL/GenBank/DDBJ whole genome shotgun (WGS) entry which is preliminary data.</text>
</comment>
<evidence type="ECO:0000313" key="10">
    <source>
        <dbReference type="EMBL" id="TIA90446.1"/>
    </source>
</evidence>
<evidence type="ECO:0000259" key="9">
    <source>
        <dbReference type="Pfam" id="PF03372"/>
    </source>
</evidence>
<feature type="binding site" evidence="6">
    <location>
        <position position="288"/>
    </location>
    <ligand>
        <name>Mg(2+)</name>
        <dbReference type="ChEBI" id="CHEBI:18420"/>
        <label>1</label>
    </ligand>
</feature>
<keyword evidence="2 6" id="KW-0479">Metal-binding</keyword>
<gene>
    <name evidence="10" type="ORF">E3P99_01554</name>
</gene>
<feature type="binding site" evidence="6">
    <location>
        <position position="31"/>
    </location>
    <ligand>
        <name>Mg(2+)</name>
        <dbReference type="ChEBI" id="CHEBI:18420"/>
        <label>1</label>
    </ligand>
</feature>
<dbReference type="GO" id="GO:0006284">
    <property type="term" value="P:base-excision repair"/>
    <property type="evidence" value="ECO:0007669"/>
    <property type="project" value="TreeGrafter"/>
</dbReference>
<keyword evidence="4 6" id="KW-0460">Magnesium</keyword>
<evidence type="ECO:0000256" key="4">
    <source>
        <dbReference type="ARBA" id="ARBA00022842"/>
    </source>
</evidence>
<feature type="active site" evidence="5">
    <location>
        <position position="133"/>
    </location>
</feature>